<dbReference type="GeneID" id="131806801"/>
<dbReference type="InterPro" id="IPR027806">
    <property type="entry name" value="HARBI1_dom"/>
</dbReference>
<proteinExistence type="predicted"/>
<reference evidence="5" key="1">
    <citation type="submission" date="2025-08" db="UniProtKB">
        <authorList>
            <consortium name="RefSeq"/>
        </authorList>
    </citation>
    <scope>IDENTIFICATION</scope>
    <source>
        <strain evidence="5">Aabys</strain>
        <tissue evidence="5">Whole body</tissue>
    </source>
</reference>
<gene>
    <name evidence="5" type="primary">LOC131806801</name>
</gene>
<feature type="domain" description="DDE Tnp4" evidence="3">
    <location>
        <begin position="178"/>
        <end position="244"/>
    </location>
</feature>
<dbReference type="Pfam" id="PF13359">
    <property type="entry name" value="DDE_Tnp_4"/>
    <property type="match status" value="1"/>
</dbReference>
<evidence type="ECO:0000256" key="1">
    <source>
        <dbReference type="ARBA" id="ARBA00001968"/>
    </source>
</evidence>
<evidence type="ECO:0000313" key="4">
    <source>
        <dbReference type="Proteomes" id="UP001652621"/>
    </source>
</evidence>
<dbReference type="RefSeq" id="XP_058987474.1">
    <property type="nucleotide sequence ID" value="XM_059131491.1"/>
</dbReference>
<organism evidence="4 5">
    <name type="scientific">Musca domestica</name>
    <name type="common">House fly</name>
    <dbReference type="NCBI Taxonomy" id="7370"/>
    <lineage>
        <taxon>Eukaryota</taxon>
        <taxon>Metazoa</taxon>
        <taxon>Ecdysozoa</taxon>
        <taxon>Arthropoda</taxon>
        <taxon>Hexapoda</taxon>
        <taxon>Insecta</taxon>
        <taxon>Pterygota</taxon>
        <taxon>Neoptera</taxon>
        <taxon>Endopterygota</taxon>
        <taxon>Diptera</taxon>
        <taxon>Brachycera</taxon>
        <taxon>Muscomorpha</taxon>
        <taxon>Muscoidea</taxon>
        <taxon>Muscidae</taxon>
        <taxon>Musca</taxon>
    </lineage>
</organism>
<evidence type="ECO:0000313" key="5">
    <source>
        <dbReference type="RefSeq" id="XP_058987474.1"/>
    </source>
</evidence>
<sequence>MFRAISCFYSNITAVGNYNTIIFAKMYRIGSLIYLLNNEEEMEKHKSEKMLRRNIRDASNPLELSNTEFCQYYRLNKSGITHFSIAKNAKESSHTSNCKINACLRFFAEGSYQKGIGRDYQVTMAQSTFSEVLSEFLNAVENSICQQWITYPTRDESKIYAQAFYSKFGIPGVLGCTDGTHIVIISPKEGKHLYYNRKGRFSLNVTLICDHEMRIRFMDTTHPGGCNDSFVWSMSPIRKEMERSFGRRNKHVVVR</sequence>
<protein>
    <submittedName>
        <fullName evidence="5">Nuclease HARBI1 isoform X1</fullName>
    </submittedName>
</protein>
<evidence type="ECO:0000256" key="2">
    <source>
        <dbReference type="ARBA" id="ARBA00022723"/>
    </source>
</evidence>
<comment type="cofactor">
    <cofactor evidence="1">
        <name>a divalent metal cation</name>
        <dbReference type="ChEBI" id="CHEBI:60240"/>
    </cofactor>
</comment>
<keyword evidence="2" id="KW-0479">Metal-binding</keyword>
<keyword evidence="4" id="KW-1185">Reference proteome</keyword>
<evidence type="ECO:0000259" key="3">
    <source>
        <dbReference type="Pfam" id="PF13359"/>
    </source>
</evidence>
<dbReference type="Proteomes" id="UP001652621">
    <property type="component" value="Unplaced"/>
</dbReference>
<accession>A0ABM3VNU4</accession>
<name>A0ABM3VNU4_MUSDO</name>